<reference evidence="2" key="1">
    <citation type="submission" date="2017-06" db="EMBL/GenBank/DDBJ databases">
        <authorList>
            <person name="Varghese N."/>
            <person name="Submissions S."/>
        </authorList>
    </citation>
    <scope>NUCLEOTIDE SEQUENCE [LARGE SCALE GENOMIC DNA]</scope>
    <source>
        <strain evidence="2">JCM 23211</strain>
    </source>
</reference>
<sequence length="168" mass="18682">MFSHDDRLATAIRQLAVDARLVEVTRETGSQIHVADTLDQATRYVDDVRALILDEAVPSDVKRRVAPGLFRLALESAAQQLFYAKRHRSGASRLETEQRWSDVKKTRNRLALAVHDDPDKDLSGWLAQRDGRKSTVRIANAGVHGADVDISWGTVNDLQKVVDGILTS</sequence>
<dbReference type="RefSeq" id="WP_245865645.1">
    <property type="nucleotide sequence ID" value="NZ_FZOW01000007.1"/>
</dbReference>
<keyword evidence="2" id="KW-1185">Reference proteome</keyword>
<evidence type="ECO:0000313" key="1">
    <source>
        <dbReference type="EMBL" id="SNS96264.1"/>
    </source>
</evidence>
<dbReference type="Proteomes" id="UP000198327">
    <property type="component" value="Unassembled WGS sequence"/>
</dbReference>
<gene>
    <name evidence="1" type="ORF">SAMN05421642_107189</name>
</gene>
<dbReference type="EMBL" id="FZOW01000007">
    <property type="protein sequence ID" value="SNS96264.1"/>
    <property type="molecule type" value="Genomic_DNA"/>
</dbReference>
<proteinExistence type="predicted"/>
<protein>
    <submittedName>
        <fullName evidence="1">Uncharacterized protein</fullName>
    </submittedName>
</protein>
<name>A0A239IV22_9NOCA</name>
<accession>A0A239IV22</accession>
<evidence type="ECO:0000313" key="2">
    <source>
        <dbReference type="Proteomes" id="UP000198327"/>
    </source>
</evidence>
<dbReference type="AlphaFoldDB" id="A0A239IV22"/>
<organism evidence="1 2">
    <name type="scientific">Rhodococcoides kyotonense</name>
    <dbReference type="NCBI Taxonomy" id="398843"/>
    <lineage>
        <taxon>Bacteria</taxon>
        <taxon>Bacillati</taxon>
        <taxon>Actinomycetota</taxon>
        <taxon>Actinomycetes</taxon>
        <taxon>Mycobacteriales</taxon>
        <taxon>Nocardiaceae</taxon>
        <taxon>Rhodococcoides</taxon>
    </lineage>
</organism>